<dbReference type="STRING" id="354355.SAMN05660816_04733"/>
<name>A0A1V9F339_9BACT</name>
<protein>
    <submittedName>
        <fullName evidence="2">Uncharacterized protein</fullName>
    </submittedName>
</protein>
<sequence>MPVSVRNPYAELLQLPPCVFKPRRTNAHYLAYIEAITFYHQLQRGLKTDERTGTLYIETTIEDIKEANKLLSEILLRKSDELTGGCRGYLEQLKALLQRLEQTTFTNKDVRTHLRLPGTTVRRYNHELLQNGYIKLQEKDKHQGYIYEIASYEEYQQLQKSVTNVLNEVLIRLQTGEPPMSQTTTGSTKPKPDKKKDSASQ</sequence>
<organism evidence="2 3">
    <name type="scientific">Niastella yeongjuensis</name>
    <dbReference type="NCBI Taxonomy" id="354355"/>
    <lineage>
        <taxon>Bacteria</taxon>
        <taxon>Pseudomonadati</taxon>
        <taxon>Bacteroidota</taxon>
        <taxon>Chitinophagia</taxon>
        <taxon>Chitinophagales</taxon>
        <taxon>Chitinophagaceae</taxon>
        <taxon>Niastella</taxon>
    </lineage>
</organism>
<gene>
    <name evidence="2" type="ORF">A4H97_24225</name>
</gene>
<dbReference type="AlphaFoldDB" id="A0A1V9F339"/>
<feature type="region of interest" description="Disordered" evidence="1">
    <location>
        <begin position="173"/>
        <end position="201"/>
    </location>
</feature>
<evidence type="ECO:0000313" key="3">
    <source>
        <dbReference type="Proteomes" id="UP000192610"/>
    </source>
</evidence>
<accession>A0A1V9F339</accession>
<comment type="caution">
    <text evidence="2">The sequence shown here is derived from an EMBL/GenBank/DDBJ whole genome shotgun (WGS) entry which is preliminary data.</text>
</comment>
<keyword evidence="3" id="KW-1185">Reference proteome</keyword>
<dbReference type="EMBL" id="LVXG01000007">
    <property type="protein sequence ID" value="OQP52810.1"/>
    <property type="molecule type" value="Genomic_DNA"/>
</dbReference>
<evidence type="ECO:0000256" key="1">
    <source>
        <dbReference type="SAM" id="MobiDB-lite"/>
    </source>
</evidence>
<feature type="compositionally biased region" description="Basic and acidic residues" evidence="1">
    <location>
        <begin position="190"/>
        <end position="201"/>
    </location>
</feature>
<reference evidence="3" key="1">
    <citation type="submission" date="2016-04" db="EMBL/GenBank/DDBJ databases">
        <authorList>
            <person name="Chen L."/>
            <person name="Zhuang W."/>
            <person name="Wang G."/>
        </authorList>
    </citation>
    <scope>NUCLEOTIDE SEQUENCE [LARGE SCALE GENOMIC DNA]</scope>
    <source>
        <strain evidence="3">17621</strain>
    </source>
</reference>
<proteinExistence type="predicted"/>
<evidence type="ECO:0000313" key="2">
    <source>
        <dbReference type="EMBL" id="OQP52810.1"/>
    </source>
</evidence>
<dbReference type="Proteomes" id="UP000192610">
    <property type="component" value="Unassembled WGS sequence"/>
</dbReference>